<dbReference type="InterPro" id="IPR019811">
    <property type="entry name" value="HDH_CS"/>
</dbReference>
<dbReference type="GO" id="GO:0009088">
    <property type="term" value="P:threonine biosynthetic process"/>
    <property type="evidence" value="ECO:0007669"/>
    <property type="project" value="UniProtKB-UniPathway"/>
</dbReference>
<dbReference type="Pfam" id="PF03447">
    <property type="entry name" value="NAD_binding_3"/>
    <property type="match status" value="1"/>
</dbReference>
<evidence type="ECO:0000256" key="1">
    <source>
        <dbReference type="ARBA" id="ARBA00005056"/>
    </source>
</evidence>
<dbReference type="Gene3D" id="3.30.360.10">
    <property type="entry name" value="Dihydrodipicolinate Reductase, domain 2"/>
    <property type="match status" value="1"/>
</dbReference>
<dbReference type="GO" id="GO:0009086">
    <property type="term" value="P:methionine biosynthetic process"/>
    <property type="evidence" value="ECO:0007669"/>
    <property type="project" value="UniProtKB-KW"/>
</dbReference>
<feature type="domain" description="ACT" evidence="13">
    <location>
        <begin position="345"/>
        <end position="420"/>
    </location>
</feature>
<keyword evidence="9 11" id="KW-0560">Oxidoreductase</keyword>
<dbReference type="UniPathway" id="UPA00051">
    <property type="reaction ID" value="UER00465"/>
</dbReference>
<organism evidence="14">
    <name type="scientific">Aureoumbra lagunensis</name>
    <dbReference type="NCBI Taxonomy" id="44058"/>
    <lineage>
        <taxon>Eukaryota</taxon>
        <taxon>Sar</taxon>
        <taxon>Stramenopiles</taxon>
        <taxon>Ochrophyta</taxon>
        <taxon>Pelagophyceae</taxon>
        <taxon>Pelagomonadales</taxon>
        <taxon>Aureoumbra</taxon>
    </lineage>
</organism>
<evidence type="ECO:0000256" key="3">
    <source>
        <dbReference type="ARBA" id="ARBA00006753"/>
    </source>
</evidence>
<evidence type="ECO:0000256" key="8">
    <source>
        <dbReference type="ARBA" id="ARBA00022857"/>
    </source>
</evidence>
<evidence type="ECO:0000256" key="12">
    <source>
        <dbReference type="RuleBase" id="RU004171"/>
    </source>
</evidence>
<dbReference type="SUPFAM" id="SSF51735">
    <property type="entry name" value="NAD(P)-binding Rossmann-fold domains"/>
    <property type="match status" value="1"/>
</dbReference>
<evidence type="ECO:0000256" key="4">
    <source>
        <dbReference type="ARBA" id="ARBA00013213"/>
    </source>
</evidence>
<protein>
    <recommendedName>
        <fullName evidence="5 11">Homoserine dehydrogenase</fullName>
        <ecNumber evidence="4 11">1.1.1.3</ecNumber>
    </recommendedName>
</protein>
<dbReference type="InterPro" id="IPR005106">
    <property type="entry name" value="Asp/hSer_DH_NAD-bd"/>
</dbReference>
<dbReference type="NCBIfam" id="NF004976">
    <property type="entry name" value="PRK06349.1"/>
    <property type="match status" value="1"/>
</dbReference>
<dbReference type="FunFam" id="3.30.360.10:FF:000005">
    <property type="entry name" value="Homoserine dehydrogenase"/>
    <property type="match status" value="1"/>
</dbReference>
<evidence type="ECO:0000259" key="13">
    <source>
        <dbReference type="PROSITE" id="PS51671"/>
    </source>
</evidence>
<accession>A0A7S3JYH8</accession>
<evidence type="ECO:0000256" key="7">
    <source>
        <dbReference type="ARBA" id="ARBA00022697"/>
    </source>
</evidence>
<dbReference type="AlphaFoldDB" id="A0A7S3JYH8"/>
<comment type="pathway">
    <text evidence="2 11">Amino-acid biosynthesis; L-methionine biosynthesis via de novo pathway; L-homoserine from L-aspartate: step 3/3.</text>
</comment>
<sequence>MTSKLKIGLVGGGVVGGGTYTILTEKAAELCEITRVAVRDMKKPRDWKMASHTVLTDKWQDIVYDDSIQLVIEVAGGTGVAKEVVCEALKKGKHVVTANKALLATCLDELKGLVSPYQQLGYEAAVCGGIPIISTLSTHLAKDQVHSVKGIMNGTTNFMLSKMEAEGADYGQVLAQAQALGYAEADPTADVEGHDVCAKIAILAKLAFGITVPPEKVPTYGISKIQAVDFEYAKILNATVKLLGCAVKNPDNSIAVYVAPHVVANEHPSGFAGARGPTNAVSIVSDQLGIASLVGAGAGRDPTARSVVADVIRICHTASTQNIQPFPTPTSIATGLSPDFESAFYVRISAADQLGIIKSIGDVAEKRGVSINAVLQNPIKDPKQIAFVVTTDSVKFSSAQAFVNDVAQLPFATSPPVLLAILD</sequence>
<dbReference type="GO" id="GO:0004412">
    <property type="term" value="F:homoserine dehydrogenase activity"/>
    <property type="evidence" value="ECO:0007669"/>
    <property type="project" value="UniProtKB-EC"/>
</dbReference>
<dbReference type="PANTHER" id="PTHR43331">
    <property type="entry name" value="HOMOSERINE DEHYDROGENASE"/>
    <property type="match status" value="1"/>
</dbReference>
<gene>
    <name evidence="14" type="ORF">ALAG00032_LOCUS7082</name>
</gene>
<dbReference type="EMBL" id="HBIJ01010264">
    <property type="protein sequence ID" value="CAE0366338.1"/>
    <property type="molecule type" value="Transcribed_RNA"/>
</dbReference>
<dbReference type="InterPro" id="IPR001342">
    <property type="entry name" value="HDH_cat"/>
</dbReference>
<dbReference type="PROSITE" id="PS51671">
    <property type="entry name" value="ACT"/>
    <property type="match status" value="1"/>
</dbReference>
<dbReference type="InterPro" id="IPR036291">
    <property type="entry name" value="NAD(P)-bd_dom_sf"/>
</dbReference>
<comment type="catalytic activity">
    <reaction evidence="11">
        <text>L-homoserine + NADP(+) = L-aspartate 4-semialdehyde + NADPH + H(+)</text>
        <dbReference type="Rhea" id="RHEA:15761"/>
        <dbReference type="ChEBI" id="CHEBI:15378"/>
        <dbReference type="ChEBI" id="CHEBI:57476"/>
        <dbReference type="ChEBI" id="CHEBI:57783"/>
        <dbReference type="ChEBI" id="CHEBI:58349"/>
        <dbReference type="ChEBI" id="CHEBI:537519"/>
        <dbReference type="EC" id="1.1.1.3"/>
    </reaction>
</comment>
<proteinExistence type="inferred from homology"/>
<keyword evidence="6 11" id="KW-0028">Amino-acid biosynthesis</keyword>
<dbReference type="Gene3D" id="3.40.50.720">
    <property type="entry name" value="NAD(P)-binding Rossmann-like Domain"/>
    <property type="match status" value="1"/>
</dbReference>
<evidence type="ECO:0000256" key="5">
    <source>
        <dbReference type="ARBA" id="ARBA00013376"/>
    </source>
</evidence>
<evidence type="ECO:0000256" key="11">
    <source>
        <dbReference type="RuleBase" id="RU000579"/>
    </source>
</evidence>
<dbReference type="PANTHER" id="PTHR43331:SF1">
    <property type="entry name" value="HOMOSERINE DEHYDROGENASE"/>
    <property type="match status" value="1"/>
</dbReference>
<dbReference type="EC" id="1.1.1.3" evidence="4 11"/>
<keyword evidence="10 11" id="KW-0486">Methionine biosynthesis</keyword>
<keyword evidence="7 11" id="KW-0791">Threonine biosynthesis</keyword>
<name>A0A7S3JYH8_9STRA</name>
<evidence type="ECO:0000256" key="9">
    <source>
        <dbReference type="ARBA" id="ARBA00023002"/>
    </source>
</evidence>
<comment type="pathway">
    <text evidence="1 11">Amino-acid biosynthesis; L-threonine biosynthesis; L-threonine from L-aspartate: step 3/5.</text>
</comment>
<dbReference type="SUPFAM" id="SSF55347">
    <property type="entry name" value="Glyceraldehyde-3-phosphate dehydrogenase-like, C-terminal domain"/>
    <property type="match status" value="1"/>
</dbReference>
<reference evidence="14" key="1">
    <citation type="submission" date="2021-01" db="EMBL/GenBank/DDBJ databases">
        <authorList>
            <person name="Corre E."/>
            <person name="Pelletier E."/>
            <person name="Niang G."/>
            <person name="Scheremetjew M."/>
            <person name="Finn R."/>
            <person name="Kale V."/>
            <person name="Holt S."/>
            <person name="Cochrane G."/>
            <person name="Meng A."/>
            <person name="Brown T."/>
            <person name="Cohen L."/>
        </authorList>
    </citation>
    <scope>NUCLEOTIDE SEQUENCE</scope>
    <source>
        <strain evidence="14">CCMP1510</strain>
    </source>
</reference>
<comment type="similarity">
    <text evidence="3 12">Belongs to the homoserine dehydrogenase family.</text>
</comment>
<dbReference type="UniPathway" id="UPA00050">
    <property type="reaction ID" value="UER00063"/>
</dbReference>
<dbReference type="PIRSF" id="PIRSF000098">
    <property type="entry name" value="Homoser_dehydrog"/>
    <property type="match status" value="1"/>
</dbReference>
<evidence type="ECO:0000256" key="2">
    <source>
        <dbReference type="ARBA" id="ARBA00005062"/>
    </source>
</evidence>
<evidence type="ECO:0000256" key="6">
    <source>
        <dbReference type="ARBA" id="ARBA00022605"/>
    </source>
</evidence>
<dbReference type="PROSITE" id="PS01042">
    <property type="entry name" value="HOMOSER_DHGENASE"/>
    <property type="match status" value="1"/>
</dbReference>
<dbReference type="InterPro" id="IPR002912">
    <property type="entry name" value="ACT_dom"/>
</dbReference>
<keyword evidence="8 11" id="KW-0521">NADP</keyword>
<dbReference type="Gene3D" id="3.30.70.260">
    <property type="match status" value="1"/>
</dbReference>
<evidence type="ECO:0000313" key="14">
    <source>
        <dbReference type="EMBL" id="CAE0366338.1"/>
    </source>
</evidence>
<dbReference type="Pfam" id="PF00742">
    <property type="entry name" value="Homoserine_dh"/>
    <property type="match status" value="1"/>
</dbReference>
<dbReference type="InterPro" id="IPR016204">
    <property type="entry name" value="HDH"/>
</dbReference>
<evidence type="ECO:0000256" key="10">
    <source>
        <dbReference type="ARBA" id="ARBA00023167"/>
    </source>
</evidence>
<dbReference type="GO" id="GO:0050661">
    <property type="term" value="F:NADP binding"/>
    <property type="evidence" value="ECO:0007669"/>
    <property type="project" value="InterPro"/>
</dbReference>